<feature type="domain" description="Glycosyltransferase 2-like" evidence="7">
    <location>
        <begin position="43"/>
        <end position="206"/>
    </location>
</feature>
<comment type="similarity">
    <text evidence="2">Belongs to the CDP-glycerol glycerophosphotransferase family.</text>
</comment>
<keyword evidence="6" id="KW-0472">Membrane</keyword>
<dbReference type="Pfam" id="PF00535">
    <property type="entry name" value="Glycos_transf_2"/>
    <property type="match status" value="1"/>
</dbReference>
<gene>
    <name evidence="8" type="ORF">FHX52_1805</name>
</gene>
<dbReference type="InterPro" id="IPR007554">
    <property type="entry name" value="Glycerophosphate_synth"/>
</dbReference>
<dbReference type="GO" id="GO:0047355">
    <property type="term" value="F:CDP-glycerol glycerophosphotransferase activity"/>
    <property type="evidence" value="ECO:0007669"/>
    <property type="project" value="InterPro"/>
</dbReference>
<protein>
    <submittedName>
        <fullName evidence="8">CDP-glycerol glycerophosphotransferase</fullName>
    </submittedName>
</protein>
<dbReference type="InterPro" id="IPR001173">
    <property type="entry name" value="Glyco_trans_2-like"/>
</dbReference>
<name>A0A543PX56_9MICO</name>
<keyword evidence="3" id="KW-1003">Cell membrane</keyword>
<sequence length="1222" mass="134416">MHAVRRSIPHHRWEAVRDRLHPALRQTLAAALTPSTPSLGRVSVVVPCYNVEEYLPDCLDSIIGQKYRDLEVIVVIDGSPDASADIARGYARWDRRVMVIEQPNAGLGAARNTGIRAARGEFIAFVDSDDTLPPKAIATMVSCLSTSGSDFVVGNLERRNEARSWVPLWAQEVHRRDRTGLTLDEFPEVLADVFAWNKLFRRRFFDRAVGSFPEGIRYEDQEPSAKAYSSAAAFDVLHEVVYSWYVRGDGTSITQQKSNIVDLADRLTVMSNVADVLRERASAPVLREWQAKSVGLDLRAYYNEVPRTGEDYWHALASGVRAVTKDMDEHGWGLVSIHDRLLARMVEQGHRDDIRIALRRRSEVGDAWETDLDAQPPQARPLYLDDLQTYRPSASDLALTDVDNRMRIIGFGYEVDGDDLVVSGMAWVPGLDLAGSPSTLEAHLVDETVEGPHTPDSDIVLSVERFEDPTLDELAGWSSPSQAGAGFRVRIDLADLAAALEARHPAVDDVVESHPGWHLELELAVARADGGAPHTWRSPLTSWDRRWTGNDLEVSPLHDGKRVVALHSAARGVHFHLFAPQVTATTARLEGRDLHLVAEATGSDPITEFTISCGKVGLRRSFPAVAVDGRYEATLAVPPLPLGASPVVDHQWGVRAVVGGESLPIVWAGSTGELSSTSPHTGGLRLGVTGPGRVRMLDRKLHATVHRVDVADDLRSFTVTGYAASDVGAQLHLALVSDQGTGVWEPTDVRHDLATGRFDADFALQTQSWGETVAQTTGAYSLRLLHGDGDLDRAVWIPVAPHAVDDVSPRFLHWHRGSDIAFRFTLTSRARALWVNTRSAVPEEDWTRAGQWSVRRGIPALLSSPIEDGVLFSTFGGRSAADSPLALHDELVRRGYPHRLVWEVADGTAVVPEGAETVVIGTREHLRALHTSRHLVANNNFPFYYSKHPDQTYVQTWHGTPLKKIGQHVPAQGLSLSYRDLMSREAKAWDLLLAQNDFATTTLAEALEFEGEVLNVGYPRNDLLSTGADADRDRIRARLGVPQDARLVLYAPTWRDNVRTATGGYAMVNHLELDAVSHAFGAGSVLLVRGHSNTPGLGDATASNVVDVSRYPDITELMLVADVLITDYSSIMFDFASTRRPMLFLTPDLAEYAGTTRGFYLDFADIAPGPLLSSTDEVLRSLTGLPQLETTYADRYDSFRTTFAPRDDGRAAARVVDAVWGR</sequence>
<dbReference type="AlphaFoldDB" id="A0A543PX56"/>
<dbReference type="SUPFAM" id="SSF53448">
    <property type="entry name" value="Nucleotide-diphospho-sugar transferases"/>
    <property type="match status" value="1"/>
</dbReference>
<dbReference type="Proteomes" id="UP000320085">
    <property type="component" value="Unassembled WGS sequence"/>
</dbReference>
<evidence type="ECO:0000256" key="1">
    <source>
        <dbReference type="ARBA" id="ARBA00004202"/>
    </source>
</evidence>
<evidence type="ECO:0000256" key="6">
    <source>
        <dbReference type="ARBA" id="ARBA00023136"/>
    </source>
</evidence>
<dbReference type="Gene3D" id="3.40.50.11820">
    <property type="match status" value="1"/>
</dbReference>
<dbReference type="EMBL" id="VFQF01000001">
    <property type="protein sequence ID" value="TQN48663.1"/>
    <property type="molecule type" value="Genomic_DNA"/>
</dbReference>
<dbReference type="CDD" id="cd00761">
    <property type="entry name" value="Glyco_tranf_GTA_type"/>
    <property type="match status" value="1"/>
</dbReference>
<keyword evidence="5" id="KW-0777">Teichoic acid biosynthesis</keyword>
<proteinExistence type="inferred from homology"/>
<keyword evidence="4 8" id="KW-0808">Transferase</keyword>
<dbReference type="Pfam" id="PF04464">
    <property type="entry name" value="Glyphos_transf"/>
    <property type="match status" value="1"/>
</dbReference>
<evidence type="ECO:0000313" key="9">
    <source>
        <dbReference type="Proteomes" id="UP000320085"/>
    </source>
</evidence>
<dbReference type="InterPro" id="IPR029044">
    <property type="entry name" value="Nucleotide-diphossugar_trans"/>
</dbReference>
<dbReference type="OrthoDB" id="8549922at2"/>
<dbReference type="InterPro" id="IPR043148">
    <property type="entry name" value="TagF_C"/>
</dbReference>
<dbReference type="PANTHER" id="PTHR37316">
    <property type="entry name" value="TEICHOIC ACID GLYCEROL-PHOSPHATE PRIMASE"/>
    <property type="match status" value="1"/>
</dbReference>
<dbReference type="InterPro" id="IPR043149">
    <property type="entry name" value="TagF_N"/>
</dbReference>
<organism evidence="8 9">
    <name type="scientific">Humibacillus xanthopallidus</name>
    <dbReference type="NCBI Taxonomy" id="412689"/>
    <lineage>
        <taxon>Bacteria</taxon>
        <taxon>Bacillati</taxon>
        <taxon>Actinomycetota</taxon>
        <taxon>Actinomycetes</taxon>
        <taxon>Micrococcales</taxon>
        <taxon>Intrasporangiaceae</taxon>
        <taxon>Humibacillus</taxon>
    </lineage>
</organism>
<dbReference type="PANTHER" id="PTHR37316:SF3">
    <property type="entry name" value="TEICHOIC ACID GLYCEROL-PHOSPHATE TRANSFERASE"/>
    <property type="match status" value="1"/>
</dbReference>
<dbReference type="InterPro" id="IPR051612">
    <property type="entry name" value="Teichoic_Acid_Biosynth"/>
</dbReference>
<dbReference type="Gene3D" id="3.40.50.12580">
    <property type="match status" value="1"/>
</dbReference>
<evidence type="ECO:0000256" key="5">
    <source>
        <dbReference type="ARBA" id="ARBA00022944"/>
    </source>
</evidence>
<dbReference type="GO" id="GO:0019350">
    <property type="term" value="P:teichoic acid biosynthetic process"/>
    <property type="evidence" value="ECO:0007669"/>
    <property type="project" value="UniProtKB-KW"/>
</dbReference>
<comment type="caution">
    <text evidence="8">The sequence shown here is derived from an EMBL/GenBank/DDBJ whole genome shotgun (WGS) entry which is preliminary data.</text>
</comment>
<evidence type="ECO:0000256" key="2">
    <source>
        <dbReference type="ARBA" id="ARBA00010488"/>
    </source>
</evidence>
<evidence type="ECO:0000313" key="8">
    <source>
        <dbReference type="EMBL" id="TQN48663.1"/>
    </source>
</evidence>
<dbReference type="RefSeq" id="WP_141821565.1">
    <property type="nucleotide sequence ID" value="NZ_VFQF01000001.1"/>
</dbReference>
<comment type="subcellular location">
    <subcellularLocation>
        <location evidence="1">Cell membrane</location>
        <topology evidence="1">Peripheral membrane protein</topology>
    </subcellularLocation>
</comment>
<accession>A0A543PX56</accession>
<evidence type="ECO:0000256" key="3">
    <source>
        <dbReference type="ARBA" id="ARBA00022475"/>
    </source>
</evidence>
<evidence type="ECO:0000259" key="7">
    <source>
        <dbReference type="Pfam" id="PF00535"/>
    </source>
</evidence>
<dbReference type="GO" id="GO:0005886">
    <property type="term" value="C:plasma membrane"/>
    <property type="evidence" value="ECO:0007669"/>
    <property type="project" value="UniProtKB-SubCell"/>
</dbReference>
<evidence type="ECO:0000256" key="4">
    <source>
        <dbReference type="ARBA" id="ARBA00022679"/>
    </source>
</evidence>
<reference evidence="8 9" key="1">
    <citation type="submission" date="2019-06" db="EMBL/GenBank/DDBJ databases">
        <title>Sequencing the genomes of 1000 actinobacteria strains.</title>
        <authorList>
            <person name="Klenk H.-P."/>
        </authorList>
    </citation>
    <scope>NUCLEOTIDE SEQUENCE [LARGE SCALE GENOMIC DNA]</scope>
    <source>
        <strain evidence="8 9">DSM 21776</strain>
    </source>
</reference>
<dbReference type="SUPFAM" id="SSF53756">
    <property type="entry name" value="UDP-Glycosyltransferase/glycogen phosphorylase"/>
    <property type="match status" value="1"/>
</dbReference>
<dbReference type="Gene3D" id="3.90.550.10">
    <property type="entry name" value="Spore Coat Polysaccharide Biosynthesis Protein SpsA, Chain A"/>
    <property type="match status" value="1"/>
</dbReference>